<gene>
    <name evidence="1" type="ORF">AEK19_MT1140</name>
</gene>
<dbReference type="EMBL" id="KY774314">
    <property type="protein sequence ID" value="ART31356.1"/>
    <property type="molecule type" value="Genomic_DNA"/>
</dbReference>
<sequence>MNCFILSFTRYLEEGKVLSGDSENSQLPRFNYFLRLMPLPLLVVQFRLAISRQKKE</sequence>
<accession>A0A1Y0B1N1</accession>
<geneLocation type="mitochondrion" evidence="1"/>
<name>A0A1Y0B1N1_9LAMI</name>
<keyword evidence="1" id="KW-0496">Mitochondrion</keyword>
<dbReference type="AlphaFoldDB" id="A0A1Y0B1N1"/>
<proteinExistence type="predicted"/>
<protein>
    <submittedName>
        <fullName evidence="1">Uncharacterized protein</fullName>
    </submittedName>
</protein>
<evidence type="ECO:0000313" key="1">
    <source>
        <dbReference type="EMBL" id="ART31356.1"/>
    </source>
</evidence>
<reference evidence="1" key="1">
    <citation type="submission" date="2017-03" db="EMBL/GenBank/DDBJ databases">
        <title>The mitochondrial genome of the carnivorous plant Utricularia reniformis (Lentibulariaceae): structure, comparative analysis and evolutionary landmarks.</title>
        <authorList>
            <person name="Silva S.R."/>
            <person name="Alvarenga D.O."/>
            <person name="Michael T.P."/>
            <person name="Miranda V.F.O."/>
            <person name="Varani A.M."/>
        </authorList>
    </citation>
    <scope>NUCLEOTIDE SEQUENCE</scope>
</reference>
<organism evidence="1">
    <name type="scientific">Utricularia reniformis</name>
    <dbReference type="NCBI Taxonomy" id="192314"/>
    <lineage>
        <taxon>Eukaryota</taxon>
        <taxon>Viridiplantae</taxon>
        <taxon>Streptophyta</taxon>
        <taxon>Embryophyta</taxon>
        <taxon>Tracheophyta</taxon>
        <taxon>Spermatophyta</taxon>
        <taxon>Magnoliopsida</taxon>
        <taxon>eudicotyledons</taxon>
        <taxon>Gunneridae</taxon>
        <taxon>Pentapetalae</taxon>
        <taxon>asterids</taxon>
        <taxon>lamiids</taxon>
        <taxon>Lamiales</taxon>
        <taxon>Lentibulariaceae</taxon>
        <taxon>Utricularia</taxon>
    </lineage>
</organism>